<sequence length="36" mass="3673">MKAEEVLLTSLCSAEDPALNVGGVARTSACAAQPRL</sequence>
<protein>
    <submittedName>
        <fullName evidence="1">Uncharacterized protein</fullName>
    </submittedName>
</protein>
<organism evidence="1 2">
    <name type="scientific">Chondromyces crocatus</name>
    <dbReference type="NCBI Taxonomy" id="52"/>
    <lineage>
        <taxon>Bacteria</taxon>
        <taxon>Pseudomonadati</taxon>
        <taxon>Myxococcota</taxon>
        <taxon>Polyangia</taxon>
        <taxon>Polyangiales</taxon>
        <taxon>Polyangiaceae</taxon>
        <taxon>Chondromyces</taxon>
    </lineage>
</organism>
<keyword evidence="2" id="KW-1185">Reference proteome</keyword>
<name>A0A0K1EM21_CHOCO</name>
<evidence type="ECO:0000313" key="2">
    <source>
        <dbReference type="Proteomes" id="UP000067626"/>
    </source>
</evidence>
<accession>A0A0K1EM21</accession>
<reference evidence="1 2" key="1">
    <citation type="submission" date="2015-07" db="EMBL/GenBank/DDBJ databases">
        <title>Genome analysis of myxobacterium Chondromyces crocatus Cm c5 reveals a high potential for natural compound synthesis and the genetic basis for the loss of fruiting body formation.</title>
        <authorList>
            <person name="Zaburannyi N."/>
            <person name="Bunk B."/>
            <person name="Maier J."/>
            <person name="Overmann J."/>
            <person name="Mueller R."/>
        </authorList>
    </citation>
    <scope>NUCLEOTIDE SEQUENCE [LARGE SCALE GENOMIC DNA]</scope>
    <source>
        <strain evidence="1 2">Cm c5</strain>
    </source>
</reference>
<dbReference type="KEGG" id="ccro:CMC5_061360"/>
<dbReference type="EMBL" id="CP012159">
    <property type="protein sequence ID" value="AKT41914.1"/>
    <property type="molecule type" value="Genomic_DNA"/>
</dbReference>
<dbReference type="AlphaFoldDB" id="A0A0K1EM21"/>
<dbReference type="Proteomes" id="UP000067626">
    <property type="component" value="Chromosome"/>
</dbReference>
<gene>
    <name evidence="1" type="ORF">CMC5_061360</name>
</gene>
<evidence type="ECO:0000313" key="1">
    <source>
        <dbReference type="EMBL" id="AKT41914.1"/>
    </source>
</evidence>
<proteinExistence type="predicted"/>
<dbReference type="STRING" id="52.CMC5_061360"/>